<feature type="chain" id="PRO_5039888091" evidence="1">
    <location>
        <begin position="23"/>
        <end position="276"/>
    </location>
</feature>
<protein>
    <submittedName>
        <fullName evidence="2">Uncharacterized protein</fullName>
    </submittedName>
</protein>
<evidence type="ECO:0000313" key="3">
    <source>
        <dbReference type="Proteomes" id="UP001107558"/>
    </source>
</evidence>
<feature type="signal peptide" evidence="1">
    <location>
        <begin position="1"/>
        <end position="22"/>
    </location>
</feature>
<proteinExistence type="predicted"/>
<dbReference type="OrthoDB" id="10556520at2759"/>
<name>A0A9J6CRR0_POLVA</name>
<dbReference type="EMBL" id="JADBJN010000001">
    <property type="protein sequence ID" value="KAG5685034.1"/>
    <property type="molecule type" value="Genomic_DNA"/>
</dbReference>
<reference evidence="2" key="1">
    <citation type="submission" date="2021-03" db="EMBL/GenBank/DDBJ databases">
        <title>Chromosome level genome of the anhydrobiotic midge Polypedilum vanderplanki.</title>
        <authorList>
            <person name="Yoshida Y."/>
            <person name="Kikawada T."/>
            <person name="Gusev O."/>
        </authorList>
    </citation>
    <scope>NUCLEOTIDE SEQUENCE</scope>
    <source>
        <strain evidence="2">NIAS01</strain>
        <tissue evidence="2">Whole body or cell culture</tissue>
    </source>
</reference>
<comment type="caution">
    <text evidence="2">The sequence shown here is derived from an EMBL/GenBank/DDBJ whole genome shotgun (WGS) entry which is preliminary data.</text>
</comment>
<keyword evidence="3" id="KW-1185">Reference proteome</keyword>
<keyword evidence="1" id="KW-0732">Signal</keyword>
<evidence type="ECO:0000313" key="2">
    <source>
        <dbReference type="EMBL" id="KAG5685034.1"/>
    </source>
</evidence>
<dbReference type="Proteomes" id="UP001107558">
    <property type="component" value="Chromosome 1"/>
</dbReference>
<sequence length="276" mass="32330">MKVTILISSTFLLLAFIQSSCANEFIIIITPLIDYFDFNEECVINYIKRSGIGRYCRDEITNYKEMFINTVKEKLEGEESSECVINHIKFYNISEVFLKAIAYNYDPNHFVTFKNSCNDVMSNNMSIFIDDCGSRATIVILRQDNKSLRKLRHCFNDLFYKFKLDKIIVFDETDGSRSEIGARNFAKHSLTFIEEIIKITLMSCSKEKSEILKKLSNTIYDKNEEEFEEIFHENCWVDLFGFTQPSKNVERCIIDEYQASENEKLSELVLPCLKFF</sequence>
<accession>A0A9J6CRR0</accession>
<gene>
    <name evidence="2" type="ORF">PVAND_014237</name>
</gene>
<dbReference type="AlphaFoldDB" id="A0A9J6CRR0"/>
<organism evidence="2 3">
    <name type="scientific">Polypedilum vanderplanki</name>
    <name type="common">Sleeping chironomid midge</name>
    <dbReference type="NCBI Taxonomy" id="319348"/>
    <lineage>
        <taxon>Eukaryota</taxon>
        <taxon>Metazoa</taxon>
        <taxon>Ecdysozoa</taxon>
        <taxon>Arthropoda</taxon>
        <taxon>Hexapoda</taxon>
        <taxon>Insecta</taxon>
        <taxon>Pterygota</taxon>
        <taxon>Neoptera</taxon>
        <taxon>Endopterygota</taxon>
        <taxon>Diptera</taxon>
        <taxon>Nematocera</taxon>
        <taxon>Chironomoidea</taxon>
        <taxon>Chironomidae</taxon>
        <taxon>Chironominae</taxon>
        <taxon>Polypedilum</taxon>
        <taxon>Polypedilum</taxon>
    </lineage>
</organism>
<evidence type="ECO:0000256" key="1">
    <source>
        <dbReference type="SAM" id="SignalP"/>
    </source>
</evidence>